<dbReference type="PANTHER" id="PTHR13528">
    <property type="entry name" value="39S RIBOSOMAL PROTEIN L28, MITOCHONDRIAL"/>
    <property type="match status" value="1"/>
</dbReference>
<keyword evidence="3" id="KW-0687">Ribonucleoprotein</keyword>
<evidence type="ECO:0000313" key="4">
    <source>
        <dbReference type="EMBL" id="TRX91105.1"/>
    </source>
</evidence>
<keyword evidence="2" id="KW-0689">Ribosomal protein</keyword>
<dbReference type="AlphaFoldDB" id="A0A553HT35"/>
<dbReference type="GO" id="GO:0005762">
    <property type="term" value="C:mitochondrial large ribosomal subunit"/>
    <property type="evidence" value="ECO:0007669"/>
    <property type="project" value="TreeGrafter"/>
</dbReference>
<evidence type="ECO:0000256" key="3">
    <source>
        <dbReference type="ARBA" id="ARBA00023274"/>
    </source>
</evidence>
<name>A0A553HT35_9PEZI</name>
<keyword evidence="5" id="KW-1185">Reference proteome</keyword>
<evidence type="ECO:0008006" key="6">
    <source>
        <dbReference type="Google" id="ProtNLM"/>
    </source>
</evidence>
<dbReference type="Pfam" id="PF00830">
    <property type="entry name" value="Ribosomal_L28"/>
    <property type="match status" value="1"/>
</dbReference>
<dbReference type="OrthoDB" id="361870at2759"/>
<dbReference type="InterPro" id="IPR026569">
    <property type="entry name" value="Ribosomal_bL28"/>
</dbReference>
<dbReference type="EMBL" id="VFLP01000049">
    <property type="protein sequence ID" value="TRX91105.1"/>
    <property type="molecule type" value="Genomic_DNA"/>
</dbReference>
<comment type="similarity">
    <text evidence="1">Belongs to the bacterial ribosomal protein bL28 family.</text>
</comment>
<dbReference type="GO" id="GO:0003735">
    <property type="term" value="F:structural constituent of ribosome"/>
    <property type="evidence" value="ECO:0007669"/>
    <property type="project" value="InterPro"/>
</dbReference>
<dbReference type="Proteomes" id="UP000319160">
    <property type="component" value="Unassembled WGS sequence"/>
</dbReference>
<evidence type="ECO:0000256" key="2">
    <source>
        <dbReference type="ARBA" id="ARBA00022980"/>
    </source>
</evidence>
<evidence type="ECO:0000256" key="1">
    <source>
        <dbReference type="ARBA" id="ARBA00008760"/>
    </source>
</evidence>
<reference evidence="5" key="1">
    <citation type="submission" date="2019-06" db="EMBL/GenBank/DDBJ databases">
        <title>Draft genome sequence of the griseofulvin-producing fungus Xylaria cubensis strain G536.</title>
        <authorList>
            <person name="Mead M.E."/>
            <person name="Raja H.A."/>
            <person name="Steenwyk J.L."/>
            <person name="Knowles S.L."/>
            <person name="Oberlies N.H."/>
            <person name="Rokas A."/>
        </authorList>
    </citation>
    <scope>NUCLEOTIDE SEQUENCE [LARGE SCALE GENOMIC DNA]</scope>
    <source>
        <strain evidence="5">G536</strain>
    </source>
</reference>
<accession>A0A553HT35</accession>
<organism evidence="4 5">
    <name type="scientific">Xylaria flabelliformis</name>
    <dbReference type="NCBI Taxonomy" id="2512241"/>
    <lineage>
        <taxon>Eukaryota</taxon>
        <taxon>Fungi</taxon>
        <taxon>Dikarya</taxon>
        <taxon>Ascomycota</taxon>
        <taxon>Pezizomycotina</taxon>
        <taxon>Sordariomycetes</taxon>
        <taxon>Xylariomycetidae</taxon>
        <taxon>Xylariales</taxon>
        <taxon>Xylariaceae</taxon>
        <taxon>Xylaria</taxon>
    </lineage>
</organism>
<sequence length="319" mass="35545">MVVAVEFLGVNSTRQLNYLNKDLLYRLHESRQFNNRLRKLARPALSIDTVFPKFITTVNSRKENKTMVPQPAIAPIRCLALKSSPTPTTLSSSTFVRTLTTTPLLRRQTPSHRTVPAPQLPEYPYGRFQTYKQRNEGLYGRSKIRFGNVVASKYGNKSRTSWLPNRHTKRLWSPSLNGFIRTRMTASVLHTIDKLGGIDEYLLGSKTKRIKELGPAGWALRWKIIQTPAVQERFARERAALGLPPKEKGDGGAVAADTPGFPAELAAEGLDSAAVIDEVDAMLARDEEFVLGDPAAEAEDVVVVEEAPDTPRQQAQKPE</sequence>
<dbReference type="InterPro" id="IPR037147">
    <property type="entry name" value="Ribosomal_bL28_sf"/>
</dbReference>
<protein>
    <recommendedName>
        <fullName evidence="6">Ribosomal protein L28</fullName>
    </recommendedName>
</protein>
<dbReference type="PANTHER" id="PTHR13528:SF2">
    <property type="entry name" value="LARGE RIBOSOMAL SUBUNIT PROTEIN BL28M"/>
    <property type="match status" value="1"/>
</dbReference>
<dbReference type="Gene3D" id="2.30.170.40">
    <property type="entry name" value="Ribosomal protein L28/L24"/>
    <property type="match status" value="1"/>
</dbReference>
<dbReference type="SUPFAM" id="SSF143800">
    <property type="entry name" value="L28p-like"/>
    <property type="match status" value="1"/>
</dbReference>
<dbReference type="STRING" id="2512241.A0A553HT35"/>
<proteinExistence type="inferred from homology"/>
<evidence type="ECO:0000313" key="5">
    <source>
        <dbReference type="Proteomes" id="UP000319160"/>
    </source>
</evidence>
<comment type="caution">
    <text evidence="4">The sequence shown here is derived from an EMBL/GenBank/DDBJ whole genome shotgun (WGS) entry which is preliminary data.</text>
</comment>
<dbReference type="InterPro" id="IPR034704">
    <property type="entry name" value="Ribosomal_bL28/bL31-like_sf"/>
</dbReference>
<gene>
    <name evidence="4" type="ORF">FHL15_008087</name>
</gene>